<keyword evidence="5 7" id="KW-1133">Transmembrane helix</keyword>
<dbReference type="GO" id="GO:0005886">
    <property type="term" value="C:plasma membrane"/>
    <property type="evidence" value="ECO:0007669"/>
    <property type="project" value="UniProtKB-SubCell"/>
</dbReference>
<organism evidence="8 9">
    <name type="scientific">Desulfovibrio piger</name>
    <dbReference type="NCBI Taxonomy" id="901"/>
    <lineage>
        <taxon>Bacteria</taxon>
        <taxon>Pseudomonadati</taxon>
        <taxon>Thermodesulfobacteriota</taxon>
        <taxon>Desulfovibrionia</taxon>
        <taxon>Desulfovibrionales</taxon>
        <taxon>Desulfovibrionaceae</taxon>
        <taxon>Desulfovibrio</taxon>
    </lineage>
</organism>
<feature type="transmembrane region" description="Helical" evidence="7">
    <location>
        <begin position="173"/>
        <end position="191"/>
    </location>
</feature>
<dbReference type="KEGG" id="dpg:DESPIGER_1563"/>
<evidence type="ECO:0000313" key="9">
    <source>
        <dbReference type="Proteomes" id="UP000186323"/>
    </source>
</evidence>
<evidence type="ECO:0000256" key="4">
    <source>
        <dbReference type="ARBA" id="ARBA00022692"/>
    </source>
</evidence>
<dbReference type="PANTHER" id="PTHR30589:SF0">
    <property type="entry name" value="PHOSPHATIDYLGLYCEROL--PROLIPOPROTEIN DIACYLGLYCERYL TRANSFERASE"/>
    <property type="match status" value="1"/>
</dbReference>
<dbReference type="NCBIfam" id="TIGR00544">
    <property type="entry name" value="lgt"/>
    <property type="match status" value="1"/>
</dbReference>
<dbReference type="PROSITE" id="PS01311">
    <property type="entry name" value="LGT"/>
    <property type="match status" value="1"/>
</dbReference>
<comment type="pathway">
    <text evidence="7">Protein modification; lipoprotein biosynthesis (diacylglyceryl transfer).</text>
</comment>
<evidence type="ECO:0000256" key="1">
    <source>
        <dbReference type="ARBA" id="ARBA00007150"/>
    </source>
</evidence>
<keyword evidence="3 7" id="KW-0808">Transferase</keyword>
<feature type="transmembrane region" description="Helical" evidence="7">
    <location>
        <begin position="95"/>
        <end position="112"/>
    </location>
</feature>
<keyword evidence="2 7" id="KW-1003">Cell membrane</keyword>
<comment type="subcellular location">
    <subcellularLocation>
        <location evidence="7">Cell membrane</location>
        <topology evidence="7">Multi-pass membrane protein</topology>
    </subcellularLocation>
</comment>
<dbReference type="GO" id="GO:0008961">
    <property type="term" value="F:phosphatidylglycerol-prolipoprotein diacylglyceryl transferase activity"/>
    <property type="evidence" value="ECO:0007669"/>
    <property type="project" value="UniProtKB-UniRule"/>
</dbReference>
<dbReference type="RefSeq" id="WP_072335122.1">
    <property type="nucleotide sequence ID" value="NZ_CALJDE010000064.1"/>
</dbReference>
<feature type="transmembrane region" description="Helical" evidence="7">
    <location>
        <begin position="197"/>
        <end position="215"/>
    </location>
</feature>
<keyword evidence="4 7" id="KW-0812">Transmembrane</keyword>
<feature type="binding site" evidence="7">
    <location>
        <position position="138"/>
    </location>
    <ligand>
        <name>a 1,2-diacyl-sn-glycero-3-phospho-(1'-sn-glycerol)</name>
        <dbReference type="ChEBI" id="CHEBI:64716"/>
    </ligand>
</feature>
<keyword evidence="8" id="KW-0328">Glycosyltransferase</keyword>
<keyword evidence="8" id="KW-0449">Lipoprotein</keyword>
<feature type="transmembrane region" description="Helical" evidence="7">
    <location>
        <begin position="55"/>
        <end position="75"/>
    </location>
</feature>
<evidence type="ECO:0000256" key="5">
    <source>
        <dbReference type="ARBA" id="ARBA00022989"/>
    </source>
</evidence>
<evidence type="ECO:0000256" key="7">
    <source>
        <dbReference type="HAMAP-Rule" id="MF_01147"/>
    </source>
</evidence>
<sequence length="276" mass="30786">MQFPAIDPVAFSIGSLQLRWYGLMYLLAFFVGWGLARRRASRPGSGWKTVDVDDLLTFVMLGVILGARLGYVLFYDLPAYIDDPGEILRIWNGGMSFHGGLLGVLCAFWYFARTRKKSFLEVSDFIAPLVPQGLFWGRMGNFINGELWGKVSDVPWAMVFPTGGPWPRHPSQLYEGLLEGLVLFVVLWIFSARPRKAGAVSGLFALLYAVFRFGVEFVRVPDAQLGYLAFGWLTMGQLLCLPLMAAGLWLLCRTPRAQAAVEPAAAPRKGRSARKR</sequence>
<keyword evidence="6 7" id="KW-0472">Membrane</keyword>
<comment type="function">
    <text evidence="7">Catalyzes the transfer of the diacylglyceryl group from phosphatidylglycerol to the sulfhydryl group of the N-terminal cysteine of a prolipoprotein, the first step in the formation of mature lipoproteins.</text>
</comment>
<gene>
    <name evidence="7" type="primary">lgt</name>
    <name evidence="8" type="ORF">DESPIGER_1563</name>
</gene>
<proteinExistence type="inferred from homology"/>
<evidence type="ECO:0000256" key="3">
    <source>
        <dbReference type="ARBA" id="ARBA00022679"/>
    </source>
</evidence>
<dbReference type="OrthoDB" id="871140at2"/>
<evidence type="ECO:0000256" key="6">
    <source>
        <dbReference type="ARBA" id="ARBA00023136"/>
    </source>
</evidence>
<accession>A0A1K1LFB1</accession>
<name>A0A1K1LFB1_9BACT</name>
<dbReference type="Pfam" id="PF01790">
    <property type="entry name" value="LGT"/>
    <property type="match status" value="1"/>
</dbReference>
<dbReference type="AlphaFoldDB" id="A0A1K1LFB1"/>
<feature type="transmembrane region" description="Helical" evidence="7">
    <location>
        <begin position="227"/>
        <end position="251"/>
    </location>
</feature>
<evidence type="ECO:0000256" key="2">
    <source>
        <dbReference type="ARBA" id="ARBA00022475"/>
    </source>
</evidence>
<dbReference type="HAMAP" id="MF_01147">
    <property type="entry name" value="Lgt"/>
    <property type="match status" value="1"/>
</dbReference>
<dbReference type="UniPathway" id="UPA00664"/>
<dbReference type="GO" id="GO:0042158">
    <property type="term" value="P:lipoprotein biosynthetic process"/>
    <property type="evidence" value="ECO:0007669"/>
    <property type="project" value="UniProtKB-UniRule"/>
</dbReference>
<dbReference type="EC" id="2.5.1.145" evidence="7"/>
<dbReference type="PANTHER" id="PTHR30589">
    <property type="entry name" value="PROLIPOPROTEIN DIACYLGLYCERYL TRANSFERASE"/>
    <property type="match status" value="1"/>
</dbReference>
<dbReference type="EMBL" id="LT630450">
    <property type="protein sequence ID" value="SFV73401.1"/>
    <property type="molecule type" value="Genomic_DNA"/>
</dbReference>
<dbReference type="Proteomes" id="UP000186323">
    <property type="component" value="Chromosome I"/>
</dbReference>
<comment type="similarity">
    <text evidence="1 7">Belongs to the Lgt family.</text>
</comment>
<comment type="catalytic activity">
    <reaction evidence="7">
        <text>L-cysteinyl-[prolipoprotein] + a 1,2-diacyl-sn-glycero-3-phospho-(1'-sn-glycerol) = an S-1,2-diacyl-sn-glyceryl-L-cysteinyl-[prolipoprotein] + sn-glycerol 1-phosphate + H(+)</text>
        <dbReference type="Rhea" id="RHEA:56712"/>
        <dbReference type="Rhea" id="RHEA-COMP:14679"/>
        <dbReference type="Rhea" id="RHEA-COMP:14680"/>
        <dbReference type="ChEBI" id="CHEBI:15378"/>
        <dbReference type="ChEBI" id="CHEBI:29950"/>
        <dbReference type="ChEBI" id="CHEBI:57685"/>
        <dbReference type="ChEBI" id="CHEBI:64716"/>
        <dbReference type="ChEBI" id="CHEBI:140658"/>
        <dbReference type="EC" id="2.5.1.145"/>
    </reaction>
</comment>
<keyword evidence="9" id="KW-1185">Reference proteome</keyword>
<protein>
    <recommendedName>
        <fullName evidence="7">Phosphatidylglycerol--prolipoprotein diacylglyceryl transferase</fullName>
        <ecNumber evidence="7">2.5.1.145</ecNumber>
    </recommendedName>
</protein>
<feature type="transmembrane region" description="Helical" evidence="7">
    <location>
        <begin position="18"/>
        <end position="35"/>
    </location>
</feature>
<dbReference type="InterPro" id="IPR001640">
    <property type="entry name" value="Lgt"/>
</dbReference>
<reference evidence="9" key="1">
    <citation type="submission" date="2016-10" db="EMBL/GenBank/DDBJ databases">
        <authorList>
            <person name="Wegmann U."/>
        </authorList>
    </citation>
    <scope>NUCLEOTIDE SEQUENCE [LARGE SCALE GENOMIC DNA]</scope>
</reference>
<evidence type="ECO:0000313" key="8">
    <source>
        <dbReference type="EMBL" id="SFV73401.1"/>
    </source>
</evidence>